<evidence type="ECO:0000313" key="3">
    <source>
        <dbReference type="Proteomes" id="UP000265520"/>
    </source>
</evidence>
<reference evidence="2 3" key="1">
    <citation type="journal article" date="2018" name="Front. Plant Sci.">
        <title>Red Clover (Trifolium pratense) and Zigzag Clover (T. medium) - A Picture of Genomic Similarities and Differences.</title>
        <authorList>
            <person name="Dluhosova J."/>
            <person name="Istvanek J."/>
            <person name="Nedelnik J."/>
            <person name="Repkova J."/>
        </authorList>
    </citation>
    <scope>NUCLEOTIDE SEQUENCE [LARGE SCALE GENOMIC DNA]</scope>
    <source>
        <strain evidence="3">cv. 10/8</strain>
        <tissue evidence="2">Leaf</tissue>
    </source>
</reference>
<protein>
    <submittedName>
        <fullName evidence="2">Uncharacterized protein</fullName>
    </submittedName>
</protein>
<keyword evidence="3" id="KW-1185">Reference proteome</keyword>
<feature type="compositionally biased region" description="Low complexity" evidence="1">
    <location>
        <begin position="68"/>
        <end position="78"/>
    </location>
</feature>
<comment type="caution">
    <text evidence="2">The sequence shown here is derived from an EMBL/GenBank/DDBJ whole genome shotgun (WGS) entry which is preliminary data.</text>
</comment>
<feature type="non-terminal residue" evidence="2">
    <location>
        <position position="78"/>
    </location>
</feature>
<feature type="compositionally biased region" description="Low complexity" evidence="1">
    <location>
        <begin position="19"/>
        <end position="32"/>
    </location>
</feature>
<sequence>MARVKEDARKYLQDRNANSSSSSRSPKRSSTPPSAPIPKKNSGEIEDHTISDQGQKRKREEFEEDNNLDLLAEVVTTQ</sequence>
<dbReference type="AlphaFoldDB" id="A0A392PNF2"/>
<organism evidence="2 3">
    <name type="scientific">Trifolium medium</name>
    <dbReference type="NCBI Taxonomy" id="97028"/>
    <lineage>
        <taxon>Eukaryota</taxon>
        <taxon>Viridiplantae</taxon>
        <taxon>Streptophyta</taxon>
        <taxon>Embryophyta</taxon>
        <taxon>Tracheophyta</taxon>
        <taxon>Spermatophyta</taxon>
        <taxon>Magnoliopsida</taxon>
        <taxon>eudicotyledons</taxon>
        <taxon>Gunneridae</taxon>
        <taxon>Pentapetalae</taxon>
        <taxon>rosids</taxon>
        <taxon>fabids</taxon>
        <taxon>Fabales</taxon>
        <taxon>Fabaceae</taxon>
        <taxon>Papilionoideae</taxon>
        <taxon>50 kb inversion clade</taxon>
        <taxon>NPAAA clade</taxon>
        <taxon>Hologalegina</taxon>
        <taxon>IRL clade</taxon>
        <taxon>Trifolieae</taxon>
        <taxon>Trifolium</taxon>
    </lineage>
</organism>
<feature type="compositionally biased region" description="Basic and acidic residues" evidence="1">
    <location>
        <begin position="1"/>
        <end position="13"/>
    </location>
</feature>
<feature type="compositionally biased region" description="Basic and acidic residues" evidence="1">
    <location>
        <begin position="41"/>
        <end position="61"/>
    </location>
</feature>
<evidence type="ECO:0000256" key="1">
    <source>
        <dbReference type="SAM" id="MobiDB-lite"/>
    </source>
</evidence>
<accession>A0A392PNF2</accession>
<proteinExistence type="predicted"/>
<evidence type="ECO:0000313" key="2">
    <source>
        <dbReference type="EMBL" id="MCI13019.1"/>
    </source>
</evidence>
<feature type="region of interest" description="Disordered" evidence="1">
    <location>
        <begin position="1"/>
        <end position="78"/>
    </location>
</feature>
<dbReference type="Proteomes" id="UP000265520">
    <property type="component" value="Unassembled WGS sequence"/>
</dbReference>
<dbReference type="EMBL" id="LXQA010086523">
    <property type="protein sequence ID" value="MCI13019.1"/>
    <property type="molecule type" value="Genomic_DNA"/>
</dbReference>
<name>A0A392PNF2_9FABA</name>